<dbReference type="GO" id="GO:0071555">
    <property type="term" value="P:cell wall organization"/>
    <property type="evidence" value="ECO:0007669"/>
    <property type="project" value="UniProtKB-KW"/>
</dbReference>
<dbReference type="InterPro" id="IPR023346">
    <property type="entry name" value="Lysozyme-like_dom_sf"/>
</dbReference>
<gene>
    <name evidence="17" type="primary">mrcA</name>
    <name evidence="17" type="ORF">EUAN_11530</name>
</gene>
<feature type="domain" description="Glycosyl transferase family 51" evidence="16">
    <location>
        <begin position="74"/>
        <end position="243"/>
    </location>
</feature>
<dbReference type="InterPro" id="IPR012338">
    <property type="entry name" value="Beta-lactam/transpept-like"/>
</dbReference>
<evidence type="ECO:0000313" key="17">
    <source>
        <dbReference type="EMBL" id="OHW62588.1"/>
    </source>
</evidence>
<comment type="caution">
    <text evidence="17">The sequence shown here is derived from an EMBL/GenBank/DDBJ whole genome shotgun (WGS) entry which is preliminary data.</text>
</comment>
<accession>A0A1S1V7K8</accession>
<dbReference type="PANTHER" id="PTHR32282:SF33">
    <property type="entry name" value="PEPTIDOGLYCAN GLYCOSYLTRANSFERASE"/>
    <property type="match status" value="1"/>
</dbReference>
<evidence type="ECO:0000256" key="14">
    <source>
        <dbReference type="SAM" id="MobiDB-lite"/>
    </source>
</evidence>
<dbReference type="InterPro" id="IPR001460">
    <property type="entry name" value="PCN-bd_Tpept"/>
</dbReference>
<dbReference type="GO" id="GO:0008658">
    <property type="term" value="F:penicillin binding"/>
    <property type="evidence" value="ECO:0007669"/>
    <property type="project" value="InterPro"/>
</dbReference>
<dbReference type="InterPro" id="IPR001264">
    <property type="entry name" value="Glyco_trans_51"/>
</dbReference>
<keyword evidence="8" id="KW-0133">Cell shape</keyword>
<evidence type="ECO:0000256" key="2">
    <source>
        <dbReference type="ARBA" id="ARBA00007739"/>
    </source>
</evidence>
<evidence type="ECO:0000256" key="5">
    <source>
        <dbReference type="ARBA" id="ARBA00022676"/>
    </source>
</evidence>
<dbReference type="GO" id="GO:0008955">
    <property type="term" value="F:peptidoglycan glycosyltransferase activity"/>
    <property type="evidence" value="ECO:0007669"/>
    <property type="project" value="UniProtKB-EC"/>
</dbReference>
<keyword evidence="6" id="KW-0808">Transferase</keyword>
<evidence type="ECO:0000256" key="9">
    <source>
        <dbReference type="ARBA" id="ARBA00022984"/>
    </source>
</evidence>
<protein>
    <submittedName>
        <fullName evidence="17">Penicillin-binding protein 1A</fullName>
    </submittedName>
</protein>
<dbReference type="Proteomes" id="UP000180254">
    <property type="component" value="Unassembled WGS sequence"/>
</dbReference>
<feature type="region of interest" description="Disordered" evidence="14">
    <location>
        <begin position="926"/>
        <end position="1007"/>
    </location>
</feature>
<dbReference type="SUPFAM" id="SSF53955">
    <property type="entry name" value="Lysozyme-like"/>
    <property type="match status" value="1"/>
</dbReference>
<feature type="compositionally biased region" description="Basic and acidic residues" evidence="14">
    <location>
        <begin position="936"/>
        <end position="950"/>
    </location>
</feature>
<evidence type="ECO:0000256" key="3">
    <source>
        <dbReference type="ARBA" id="ARBA00022645"/>
    </source>
</evidence>
<comment type="catalytic activity">
    <reaction evidence="13">
        <text>[GlcNAc-(1-&gt;4)-Mur2Ac(oyl-L-Ala-gamma-D-Glu-L-Lys-D-Ala-D-Ala)](n)-di-trans,octa-cis-undecaprenyl diphosphate + beta-D-GlcNAc-(1-&gt;4)-Mur2Ac(oyl-L-Ala-gamma-D-Glu-L-Lys-D-Ala-D-Ala)-di-trans,octa-cis-undecaprenyl diphosphate = [GlcNAc-(1-&gt;4)-Mur2Ac(oyl-L-Ala-gamma-D-Glu-L-Lys-D-Ala-D-Ala)](n+1)-di-trans,octa-cis-undecaprenyl diphosphate + di-trans,octa-cis-undecaprenyl diphosphate + H(+)</text>
        <dbReference type="Rhea" id="RHEA:23708"/>
        <dbReference type="Rhea" id="RHEA-COMP:9602"/>
        <dbReference type="Rhea" id="RHEA-COMP:9603"/>
        <dbReference type="ChEBI" id="CHEBI:15378"/>
        <dbReference type="ChEBI" id="CHEBI:58405"/>
        <dbReference type="ChEBI" id="CHEBI:60033"/>
        <dbReference type="ChEBI" id="CHEBI:78435"/>
        <dbReference type="EC" id="2.4.99.28"/>
    </reaction>
</comment>
<keyword evidence="3" id="KW-0121">Carboxypeptidase</keyword>
<evidence type="ECO:0000256" key="10">
    <source>
        <dbReference type="ARBA" id="ARBA00023268"/>
    </source>
</evidence>
<name>A0A1S1V7K8_9FIRM</name>
<dbReference type="Pfam" id="PF00905">
    <property type="entry name" value="Transpeptidase"/>
    <property type="match status" value="1"/>
</dbReference>
<dbReference type="RefSeq" id="WP_071062583.1">
    <property type="nucleotide sequence ID" value="NZ_MKIE01000003.1"/>
</dbReference>
<dbReference type="GO" id="GO:0009252">
    <property type="term" value="P:peptidoglycan biosynthetic process"/>
    <property type="evidence" value="ECO:0007669"/>
    <property type="project" value="UniProtKB-KW"/>
</dbReference>
<keyword evidence="5" id="KW-0328">Glycosyltransferase</keyword>
<evidence type="ECO:0000256" key="13">
    <source>
        <dbReference type="ARBA" id="ARBA00049902"/>
    </source>
</evidence>
<comment type="similarity">
    <text evidence="1">In the C-terminal section; belongs to the transpeptidase family.</text>
</comment>
<organism evidence="17 18">
    <name type="scientific">Andreesenia angusta</name>
    <dbReference type="NCBI Taxonomy" id="39480"/>
    <lineage>
        <taxon>Bacteria</taxon>
        <taxon>Bacillati</taxon>
        <taxon>Bacillota</taxon>
        <taxon>Tissierellia</taxon>
        <taxon>Tissierellales</taxon>
        <taxon>Gottschalkiaceae</taxon>
        <taxon>Andreesenia</taxon>
    </lineage>
</organism>
<dbReference type="InterPro" id="IPR036950">
    <property type="entry name" value="PBP_transglycosylase"/>
</dbReference>
<keyword evidence="10" id="KW-0511">Multifunctional enzyme</keyword>
<proteinExistence type="inferred from homology"/>
<dbReference type="FunFam" id="1.10.3810.10:FF:000001">
    <property type="entry name" value="Penicillin-binding protein 1A"/>
    <property type="match status" value="1"/>
</dbReference>
<keyword evidence="7" id="KW-0378">Hydrolase</keyword>
<evidence type="ECO:0000256" key="7">
    <source>
        <dbReference type="ARBA" id="ARBA00022801"/>
    </source>
</evidence>
<evidence type="ECO:0000256" key="4">
    <source>
        <dbReference type="ARBA" id="ARBA00022670"/>
    </source>
</evidence>
<evidence type="ECO:0000259" key="16">
    <source>
        <dbReference type="Pfam" id="PF00912"/>
    </source>
</evidence>
<sequence>MSNKKKNSNKATKGHKKKGGFLKGFFLSLTVLALMAAGIAGGLVYASIKDLPSFNPKEILEELNLNSYIYDESGTLIEKIRAEENRTIVPLENIPKDLQNAIVAIEDERFWDHHGIDLRSITGSLLENIKAGSVVRGASTITQQLAKNVYLSNEVHITRKIKEAYIALQLENSLSKEAILEAYLNSVYFGQGAYGVHEASETYFSKDISELTLAESAVIAGVTNSPSNLSPYILVRPENLTSENRILGDVTILGEVYTAVFNEKSLDRQRLILSEMREQGYISAADYDSAISEDISAAVIPGKQDEEAMISSYFVDYVKNQVVEDLVNRAGYTEESAHRELYTGGVKVYSTVDIELQRGVEEIYQNFGSYVSSGKLSSWSSDPSGNIVSENGNIVYYRKNNILDENGNLLFSPDEFDVSSSGDIVIDSPKLIVSSDSIDIRDYYSLGPDGNLLTHSLGKLSLSKDNYSIEDDGAVRISSGFLNEAVNFNMSSGSSQLVVGNSYFSNDEVGVLQPQAATVVLEQSSGKIAAIVGGRNMSGQKILNRALLPRQVGSVMKPLGAYLPALDNGYTAATPVDDIPYLNEKGDIWPNNYDSRYRGLISLRESVELSVNTNAVKTVEDIGVKTSMKYLERMGIIKSGAKDSFVTRQEDREHNDENLAALGLGGLSKGISPLDIAGAYASIANEGTYIKPRSYVKVEDRNGNVILDNTPSKTKVVSPETAFIMTDVLRTTVSDGLSIAKKARIDSGNSGIPVAGKTGTTNDNADVWFAGYTPYYTGSVWIGNDSQSVVLSQDSGMAAQLFSSVMKLAHKNLPDRGFERPSNIVEREICTVSGKLVGEVCDRDHRHVIRKELFVRGTEPISKCDAHVLLKVDLSTGKLATSGCPSLLVMNRFFIKRSVPYDPEKYNGLYPEDYMYAPPEVCHHRGSALESDTEDEPRVPDRPREDRIDTDTSVPETVAPAPVPDEEYVPNTEGEPPAEDPPLEDEFLEEPLNPDQPDSDFIRYRRN</sequence>
<dbReference type="GO" id="GO:0006508">
    <property type="term" value="P:proteolysis"/>
    <property type="evidence" value="ECO:0007669"/>
    <property type="project" value="UniProtKB-KW"/>
</dbReference>
<keyword evidence="18" id="KW-1185">Reference proteome</keyword>
<dbReference type="EMBL" id="MKIE01000003">
    <property type="protein sequence ID" value="OHW62588.1"/>
    <property type="molecule type" value="Genomic_DNA"/>
</dbReference>
<evidence type="ECO:0000256" key="12">
    <source>
        <dbReference type="ARBA" id="ARBA00034000"/>
    </source>
</evidence>
<keyword evidence="9" id="KW-0573">Peptidoglycan synthesis</keyword>
<dbReference type="GO" id="GO:0009002">
    <property type="term" value="F:serine-type D-Ala-D-Ala carboxypeptidase activity"/>
    <property type="evidence" value="ECO:0007669"/>
    <property type="project" value="UniProtKB-EC"/>
</dbReference>
<comment type="catalytic activity">
    <reaction evidence="12">
        <text>Preferential cleavage: (Ac)2-L-Lys-D-Ala-|-D-Ala. Also transpeptidation of peptidyl-alanyl moieties that are N-acyl substituents of D-alanine.</text>
        <dbReference type="EC" id="3.4.16.4"/>
    </reaction>
</comment>
<reference evidence="17 18" key="1">
    <citation type="submission" date="2016-09" db="EMBL/GenBank/DDBJ databases">
        <title>Genome sequence of Eubacterium angustum.</title>
        <authorList>
            <person name="Poehlein A."/>
            <person name="Daniel R."/>
        </authorList>
    </citation>
    <scope>NUCLEOTIDE SEQUENCE [LARGE SCALE GENOMIC DNA]</scope>
    <source>
        <strain evidence="17 18">DSM 1989</strain>
    </source>
</reference>
<evidence type="ECO:0000313" key="18">
    <source>
        <dbReference type="Proteomes" id="UP000180254"/>
    </source>
</evidence>
<dbReference type="PANTHER" id="PTHR32282">
    <property type="entry name" value="BINDING PROTEIN TRANSPEPTIDASE, PUTATIVE-RELATED"/>
    <property type="match status" value="1"/>
</dbReference>
<dbReference type="SUPFAM" id="SSF56601">
    <property type="entry name" value="beta-lactamase/transpeptidase-like"/>
    <property type="match status" value="1"/>
</dbReference>
<feature type="compositionally biased region" description="Acidic residues" evidence="14">
    <location>
        <begin position="976"/>
        <end position="989"/>
    </location>
</feature>
<evidence type="ECO:0000256" key="6">
    <source>
        <dbReference type="ARBA" id="ARBA00022679"/>
    </source>
</evidence>
<evidence type="ECO:0000256" key="8">
    <source>
        <dbReference type="ARBA" id="ARBA00022960"/>
    </source>
</evidence>
<dbReference type="InterPro" id="IPR050396">
    <property type="entry name" value="Glycosyltr_51/Transpeptidase"/>
</dbReference>
<dbReference type="Pfam" id="PF00912">
    <property type="entry name" value="Transgly"/>
    <property type="match status" value="1"/>
</dbReference>
<comment type="similarity">
    <text evidence="2">In the N-terminal section; belongs to the glycosyltransferase 51 family.</text>
</comment>
<evidence type="ECO:0000256" key="1">
    <source>
        <dbReference type="ARBA" id="ARBA00007090"/>
    </source>
</evidence>
<keyword evidence="11" id="KW-0961">Cell wall biogenesis/degradation</keyword>
<dbReference type="STRING" id="39480.EUAN_11530"/>
<feature type="domain" description="Penicillin-binding protein transpeptidase" evidence="15">
    <location>
        <begin position="517"/>
        <end position="806"/>
    </location>
</feature>
<evidence type="ECO:0000259" key="15">
    <source>
        <dbReference type="Pfam" id="PF00905"/>
    </source>
</evidence>
<dbReference type="Gene3D" id="1.10.3810.10">
    <property type="entry name" value="Biosynthetic peptidoglycan transglycosylase-like"/>
    <property type="match status" value="1"/>
</dbReference>
<dbReference type="Gene3D" id="3.40.710.10">
    <property type="entry name" value="DD-peptidase/beta-lactamase superfamily"/>
    <property type="match status" value="2"/>
</dbReference>
<dbReference type="NCBIfam" id="TIGR02074">
    <property type="entry name" value="PBP_1a_fam"/>
    <property type="match status" value="1"/>
</dbReference>
<dbReference type="AlphaFoldDB" id="A0A1S1V7K8"/>
<keyword evidence="4" id="KW-0645">Protease</keyword>
<evidence type="ECO:0000256" key="11">
    <source>
        <dbReference type="ARBA" id="ARBA00023316"/>
    </source>
</evidence>
<dbReference type="GO" id="GO:0008360">
    <property type="term" value="P:regulation of cell shape"/>
    <property type="evidence" value="ECO:0007669"/>
    <property type="project" value="UniProtKB-KW"/>
</dbReference>